<dbReference type="InterPro" id="IPR034236">
    <property type="entry name" value="CuRO_CcO_Caa3_II"/>
</dbReference>
<dbReference type="SUPFAM" id="SSF46626">
    <property type="entry name" value="Cytochrome c"/>
    <property type="match status" value="1"/>
</dbReference>
<comment type="caution">
    <text evidence="15">The sequence shown here is derived from an EMBL/GenBank/DDBJ whole genome shotgun (WGS) entry which is preliminary data.</text>
</comment>
<comment type="catalytic activity">
    <reaction evidence="10">
        <text>4 Fe(II)-[cytochrome c] + O2 + 8 H(+)(in) = 4 Fe(III)-[cytochrome c] + 2 H2O + 4 H(+)(out)</text>
        <dbReference type="Rhea" id="RHEA:11436"/>
        <dbReference type="Rhea" id="RHEA-COMP:10350"/>
        <dbReference type="Rhea" id="RHEA-COMP:14399"/>
        <dbReference type="ChEBI" id="CHEBI:15377"/>
        <dbReference type="ChEBI" id="CHEBI:15378"/>
        <dbReference type="ChEBI" id="CHEBI:15379"/>
        <dbReference type="ChEBI" id="CHEBI:29033"/>
        <dbReference type="ChEBI" id="CHEBI:29034"/>
        <dbReference type="EC" id="7.1.1.9"/>
    </reaction>
</comment>
<dbReference type="Pfam" id="PF00034">
    <property type="entry name" value="Cytochrom_C"/>
    <property type="match status" value="1"/>
</dbReference>
<evidence type="ECO:0000313" key="16">
    <source>
        <dbReference type="Proteomes" id="UP000053464"/>
    </source>
</evidence>
<evidence type="ECO:0000256" key="4">
    <source>
        <dbReference type="ARBA" id="ARBA00022617"/>
    </source>
</evidence>
<dbReference type="PANTHER" id="PTHR22888">
    <property type="entry name" value="CYTOCHROME C OXIDASE, SUBUNIT II"/>
    <property type="match status" value="1"/>
</dbReference>
<dbReference type="GO" id="GO:0042773">
    <property type="term" value="P:ATP synthesis coupled electron transport"/>
    <property type="evidence" value="ECO:0007669"/>
    <property type="project" value="TreeGrafter"/>
</dbReference>
<keyword evidence="8" id="KW-0186">Copper</keyword>
<keyword evidence="7 11" id="KW-0408">Iron</keyword>
<keyword evidence="9 12" id="KW-0472">Membrane</keyword>
<sequence length="354" mass="37579">MVLPMTDAQTVFDAWWGWPPPVLDPAGPYAESVTVLAWALFAMGAVVTAIVAAALYVALFGPAKLKARIGGEKTVWIMGIAFPGVVLLGLLVWGLTLTASLTDPIRGDEQRIRVTGHMWWWDVEYLDAQGRVVLRDANEVHLPVGRPVVLELRSADVIHSFWVPNLSGKKDMIPGRTNLLKVQAEKAGYFGGVCAEYCGGPHALMGFVAVAHEDADYRRFIAGEPLGVPSLAEQQDVPGQLPALARRTGAVAPVSAQAGAVGGALDGEALFMANGCAACHRVAGTEANGLAGPDLTHLSRRLTLAAGVLPNNRGSLQGWIADSQAIKPGNRMPSYDLLSAQDVAAIAEWLDTPR</sequence>
<organism evidence="15 16">
    <name type="scientific">Aurantiacibacter luteus</name>
    <dbReference type="NCBI Taxonomy" id="1581420"/>
    <lineage>
        <taxon>Bacteria</taxon>
        <taxon>Pseudomonadati</taxon>
        <taxon>Pseudomonadota</taxon>
        <taxon>Alphaproteobacteria</taxon>
        <taxon>Sphingomonadales</taxon>
        <taxon>Erythrobacteraceae</taxon>
        <taxon>Aurantiacibacter</taxon>
    </lineage>
</organism>
<keyword evidence="4 11" id="KW-0349">Heme</keyword>
<dbReference type="GO" id="GO:0016020">
    <property type="term" value="C:membrane"/>
    <property type="evidence" value="ECO:0007669"/>
    <property type="project" value="UniProtKB-SubCell"/>
</dbReference>
<keyword evidence="3" id="KW-0813">Transport</keyword>
<dbReference type="PANTHER" id="PTHR22888:SF9">
    <property type="entry name" value="CYTOCHROME C OXIDASE SUBUNIT 2"/>
    <property type="match status" value="1"/>
</dbReference>
<feature type="transmembrane region" description="Helical" evidence="12">
    <location>
        <begin position="35"/>
        <end position="63"/>
    </location>
</feature>
<keyword evidence="12" id="KW-0812">Transmembrane</keyword>
<dbReference type="SUPFAM" id="SSF49503">
    <property type="entry name" value="Cupredoxins"/>
    <property type="match status" value="1"/>
</dbReference>
<evidence type="ECO:0000313" key="15">
    <source>
        <dbReference type="EMBL" id="KLE34411.1"/>
    </source>
</evidence>
<evidence type="ECO:0000256" key="2">
    <source>
        <dbReference type="ARBA" id="ARBA00007866"/>
    </source>
</evidence>
<dbReference type="AlphaFoldDB" id="A0A0G9MUM3"/>
<evidence type="ECO:0000256" key="12">
    <source>
        <dbReference type="SAM" id="Phobius"/>
    </source>
</evidence>
<dbReference type="STRING" id="1581420.AAW00_09295"/>
<dbReference type="EMBL" id="LBHB01000002">
    <property type="protein sequence ID" value="KLE34411.1"/>
    <property type="molecule type" value="Genomic_DNA"/>
</dbReference>
<evidence type="ECO:0000256" key="11">
    <source>
        <dbReference type="PROSITE-ProRule" id="PRU00433"/>
    </source>
</evidence>
<evidence type="ECO:0000256" key="9">
    <source>
        <dbReference type="ARBA" id="ARBA00023136"/>
    </source>
</evidence>
<feature type="domain" description="Cytochrome oxidase subunit II copper A binding" evidence="13">
    <location>
        <begin position="107"/>
        <end position="223"/>
    </location>
</feature>
<evidence type="ECO:0000256" key="6">
    <source>
        <dbReference type="ARBA" id="ARBA00022982"/>
    </source>
</evidence>
<feature type="domain" description="Cytochrome c" evidence="14">
    <location>
        <begin position="262"/>
        <end position="354"/>
    </location>
</feature>
<dbReference type="PRINTS" id="PR01166">
    <property type="entry name" value="CYCOXIDASEII"/>
</dbReference>
<gene>
    <name evidence="15" type="ORF">AAW00_09295</name>
</gene>
<feature type="transmembrane region" description="Helical" evidence="12">
    <location>
        <begin position="75"/>
        <end position="95"/>
    </location>
</feature>
<keyword evidence="5 11" id="KW-0479">Metal-binding</keyword>
<dbReference type="PROSITE" id="PS00078">
    <property type="entry name" value="COX2"/>
    <property type="match status" value="1"/>
</dbReference>
<dbReference type="InterPro" id="IPR008972">
    <property type="entry name" value="Cupredoxin"/>
</dbReference>
<dbReference type="PROSITE" id="PS50857">
    <property type="entry name" value="COX2_CUA"/>
    <property type="match status" value="1"/>
</dbReference>
<dbReference type="GO" id="GO:0004129">
    <property type="term" value="F:cytochrome-c oxidase activity"/>
    <property type="evidence" value="ECO:0007669"/>
    <property type="project" value="UniProtKB-EC"/>
</dbReference>
<keyword evidence="6" id="KW-0249">Electron transport</keyword>
<evidence type="ECO:0000259" key="14">
    <source>
        <dbReference type="PROSITE" id="PS51007"/>
    </source>
</evidence>
<dbReference type="Gene3D" id="2.60.40.420">
    <property type="entry name" value="Cupredoxins - blue copper proteins"/>
    <property type="match status" value="1"/>
</dbReference>
<evidence type="ECO:0000256" key="10">
    <source>
        <dbReference type="ARBA" id="ARBA00047816"/>
    </source>
</evidence>
<dbReference type="InterPro" id="IPR009056">
    <property type="entry name" value="Cyt_c-like_dom"/>
</dbReference>
<dbReference type="InterPro" id="IPR036909">
    <property type="entry name" value="Cyt_c-like_dom_sf"/>
</dbReference>
<protein>
    <submittedName>
        <fullName evidence="15">Cytochrome C oxidase subunit II</fullName>
    </submittedName>
</protein>
<evidence type="ECO:0000259" key="13">
    <source>
        <dbReference type="PROSITE" id="PS50857"/>
    </source>
</evidence>
<evidence type="ECO:0000256" key="5">
    <source>
        <dbReference type="ARBA" id="ARBA00022723"/>
    </source>
</evidence>
<keyword evidence="12" id="KW-1133">Transmembrane helix</keyword>
<name>A0A0G9MUM3_9SPHN</name>
<dbReference type="InterPro" id="IPR001505">
    <property type="entry name" value="Copper_CuA"/>
</dbReference>
<evidence type="ECO:0000256" key="7">
    <source>
        <dbReference type="ARBA" id="ARBA00023004"/>
    </source>
</evidence>
<comment type="similarity">
    <text evidence="2">Belongs to the cytochrome c oxidase subunit 2 family.</text>
</comment>
<evidence type="ECO:0000256" key="3">
    <source>
        <dbReference type="ARBA" id="ARBA00022448"/>
    </source>
</evidence>
<dbReference type="Pfam" id="PF00116">
    <property type="entry name" value="COX2"/>
    <property type="match status" value="1"/>
</dbReference>
<comment type="subcellular location">
    <subcellularLocation>
        <location evidence="1">Membrane</location>
    </subcellularLocation>
</comment>
<keyword evidence="16" id="KW-1185">Reference proteome</keyword>
<dbReference type="InterPro" id="IPR002429">
    <property type="entry name" value="CcO_II-like_C"/>
</dbReference>
<dbReference type="GO" id="GO:0005507">
    <property type="term" value="F:copper ion binding"/>
    <property type="evidence" value="ECO:0007669"/>
    <property type="project" value="InterPro"/>
</dbReference>
<dbReference type="PATRIC" id="fig|1581420.6.peg.1906"/>
<accession>A0A0G9MUM3</accession>
<dbReference type="InterPro" id="IPR045187">
    <property type="entry name" value="CcO_II"/>
</dbReference>
<dbReference type="PROSITE" id="PS51007">
    <property type="entry name" value="CYTC"/>
    <property type="match status" value="1"/>
</dbReference>
<reference evidence="15 16" key="1">
    <citation type="submission" date="2015-04" db="EMBL/GenBank/DDBJ databases">
        <title>The draft genome sequence of Erythrobacter luteus KA37.</title>
        <authorList>
            <person name="Zhuang L."/>
            <person name="Liu Y."/>
            <person name="Shao Z."/>
        </authorList>
    </citation>
    <scope>NUCLEOTIDE SEQUENCE [LARGE SCALE GENOMIC DNA]</scope>
    <source>
        <strain evidence="15 16">KA37</strain>
    </source>
</reference>
<dbReference type="Proteomes" id="UP000053464">
    <property type="component" value="Unassembled WGS sequence"/>
</dbReference>
<evidence type="ECO:0000256" key="8">
    <source>
        <dbReference type="ARBA" id="ARBA00023008"/>
    </source>
</evidence>
<dbReference type="GO" id="GO:0020037">
    <property type="term" value="F:heme binding"/>
    <property type="evidence" value="ECO:0007669"/>
    <property type="project" value="InterPro"/>
</dbReference>
<dbReference type="CDD" id="cd04213">
    <property type="entry name" value="CuRO_CcO_Caa3_II"/>
    <property type="match status" value="1"/>
</dbReference>
<proteinExistence type="inferred from homology"/>
<evidence type="ECO:0000256" key="1">
    <source>
        <dbReference type="ARBA" id="ARBA00004370"/>
    </source>
</evidence>